<proteinExistence type="predicted"/>
<reference evidence="1 2" key="1">
    <citation type="submission" date="2018-08" db="EMBL/GenBank/DDBJ databases">
        <title>Recombination of ecologically and evolutionarily significant loci maintains genetic cohesion in the Pseudomonas syringae species complex.</title>
        <authorList>
            <person name="Dillon M."/>
            <person name="Thakur S."/>
            <person name="Almeida R.N.D."/>
            <person name="Weir B.S."/>
            <person name="Guttman D.S."/>
        </authorList>
    </citation>
    <scope>NUCLEOTIDE SEQUENCE [LARGE SCALE GENOMIC DNA]</scope>
    <source>
        <strain evidence="1 2">ICMP 2821</strain>
    </source>
</reference>
<dbReference type="Proteomes" id="UP000281372">
    <property type="component" value="Unassembled WGS sequence"/>
</dbReference>
<dbReference type="EMBL" id="RBOW01000519">
    <property type="protein sequence ID" value="RMN29531.1"/>
    <property type="molecule type" value="Genomic_DNA"/>
</dbReference>
<accession>A0A3M3L3K8</accession>
<organism evidence="1 2">
    <name type="scientific">Pseudomonas cannabina</name>
    <dbReference type="NCBI Taxonomy" id="86840"/>
    <lineage>
        <taxon>Bacteria</taxon>
        <taxon>Pseudomonadati</taxon>
        <taxon>Pseudomonadota</taxon>
        <taxon>Gammaproteobacteria</taxon>
        <taxon>Pseudomonadales</taxon>
        <taxon>Pseudomonadaceae</taxon>
        <taxon>Pseudomonas</taxon>
    </lineage>
</organism>
<evidence type="ECO:0000313" key="2">
    <source>
        <dbReference type="Proteomes" id="UP000281372"/>
    </source>
</evidence>
<sequence length="73" mass="7775">MKALLALLRRATLIKTSLAALLVGVLGVGSSELYRILLPKGPGIVGIVWQPDNATVGIKGDWDRLGARQLLVQ</sequence>
<dbReference type="AlphaFoldDB" id="A0A3M3L3K8"/>
<comment type="caution">
    <text evidence="1">The sequence shown here is derived from an EMBL/GenBank/DDBJ whole genome shotgun (WGS) entry which is preliminary data.</text>
</comment>
<gene>
    <name evidence="1" type="ORF">ALQ64_05310</name>
</gene>
<evidence type="ECO:0000313" key="1">
    <source>
        <dbReference type="EMBL" id="RMN29531.1"/>
    </source>
</evidence>
<feature type="non-terminal residue" evidence="1">
    <location>
        <position position="73"/>
    </location>
</feature>
<protein>
    <submittedName>
        <fullName evidence="1">Uncharacterized protein</fullName>
    </submittedName>
</protein>
<name>A0A3M3L3K8_PSECA</name>